<dbReference type="PROSITE" id="PS00922">
    <property type="entry name" value="TRANSGLYCOSYLASE"/>
    <property type="match status" value="1"/>
</dbReference>
<gene>
    <name evidence="2" type="ORF">MNBD_GAMMA23-2386</name>
</gene>
<dbReference type="CDD" id="cd16894">
    <property type="entry name" value="MltD-like"/>
    <property type="match status" value="1"/>
</dbReference>
<dbReference type="PROSITE" id="PS51257">
    <property type="entry name" value="PROKAR_LIPOPROTEIN"/>
    <property type="match status" value="1"/>
</dbReference>
<dbReference type="PROSITE" id="PS51782">
    <property type="entry name" value="LYSM"/>
    <property type="match status" value="3"/>
</dbReference>
<evidence type="ECO:0000313" key="2">
    <source>
        <dbReference type="EMBL" id="VAW98684.1"/>
    </source>
</evidence>
<dbReference type="GO" id="GO:0000270">
    <property type="term" value="P:peptidoglycan metabolic process"/>
    <property type="evidence" value="ECO:0007669"/>
    <property type="project" value="InterPro"/>
</dbReference>
<name>A0A3B1AXF3_9ZZZZ</name>
<dbReference type="InterPro" id="IPR023346">
    <property type="entry name" value="Lysozyme-like_dom_sf"/>
</dbReference>
<dbReference type="InterPro" id="IPR036779">
    <property type="entry name" value="LysM_dom_sf"/>
</dbReference>
<feature type="domain" description="LysM" evidence="1">
    <location>
        <begin position="439"/>
        <end position="483"/>
    </location>
</feature>
<dbReference type="InterPro" id="IPR018392">
    <property type="entry name" value="LysM"/>
</dbReference>
<accession>A0A3B1AXF3</accession>
<dbReference type="PANTHER" id="PTHR33734">
    <property type="entry name" value="LYSM DOMAIN-CONTAINING GPI-ANCHORED PROTEIN 2"/>
    <property type="match status" value="1"/>
</dbReference>
<dbReference type="SMART" id="SM00257">
    <property type="entry name" value="LysM"/>
    <property type="match status" value="3"/>
</dbReference>
<dbReference type="GO" id="GO:0008932">
    <property type="term" value="F:lytic endotransglycosylase activity"/>
    <property type="evidence" value="ECO:0007669"/>
    <property type="project" value="TreeGrafter"/>
</dbReference>
<protein>
    <submittedName>
        <fullName evidence="2">Membrane-bound lytic murein transglycosylase D</fullName>
    </submittedName>
</protein>
<feature type="domain" description="LysM" evidence="1">
    <location>
        <begin position="511"/>
        <end position="556"/>
    </location>
</feature>
<evidence type="ECO:0000259" key="1">
    <source>
        <dbReference type="PROSITE" id="PS51782"/>
    </source>
</evidence>
<dbReference type="PANTHER" id="PTHR33734:SF22">
    <property type="entry name" value="MEMBRANE-BOUND LYTIC MUREIN TRANSGLYCOSYLASE D"/>
    <property type="match status" value="1"/>
</dbReference>
<reference evidence="2" key="1">
    <citation type="submission" date="2018-06" db="EMBL/GenBank/DDBJ databases">
        <authorList>
            <person name="Zhirakovskaya E."/>
        </authorList>
    </citation>
    <scope>NUCLEOTIDE SEQUENCE</scope>
</reference>
<dbReference type="Gene3D" id="1.10.530.10">
    <property type="match status" value="1"/>
</dbReference>
<dbReference type="InterPro" id="IPR000189">
    <property type="entry name" value="Transglyc_AS"/>
</dbReference>
<dbReference type="SUPFAM" id="SSF53955">
    <property type="entry name" value="Lysozyme-like"/>
    <property type="match status" value="1"/>
</dbReference>
<dbReference type="SUPFAM" id="SSF54106">
    <property type="entry name" value="LysM domain"/>
    <property type="match status" value="3"/>
</dbReference>
<dbReference type="Pfam" id="PF01476">
    <property type="entry name" value="LysM"/>
    <property type="match status" value="3"/>
</dbReference>
<dbReference type="GO" id="GO:0016020">
    <property type="term" value="C:membrane"/>
    <property type="evidence" value="ECO:0007669"/>
    <property type="project" value="InterPro"/>
</dbReference>
<proteinExistence type="predicted"/>
<sequence>MTKISLKILLALCYLLATGCSFPKNADSPENNNTDSVAAIEVSTGEQAILNTLEGDAFFPAHLFYTEPLTNTAEADEQQYEDVFPSNREPDDVWQRLRNTFSLPRQNNPRLDQQLRWYAKHPQYMKRVSERAAPYMHYIVETAERMKIPSDIALLPIVESAFKPFAYSHGRASGIWQFIPATGKRFGLKQNWWYDGRRDVYASTIAAYQLLTKLRKQFKGDWLLALAAYNSGERNVHRAIRKNKRLGKPTDFWNLKLPAETRAYVPKLLALKRIVADPNKYNVQLTKIENKPYFEKVETHSQIDLARVADMAELPLDDVYKLNPAFNRWATSPHGPHYILLPISQATIFKEKLAALPKKQRIRWVRHKIRKGETISTIANKYHTSISSIKRVNRLRKNFLRAGHSLTIPVASRSLRSYKFSANQRLKKQQNIPRKGIKISHIVRRGDTFWSLSRRHKVNVRSLAKWNSMAPRDTLKPGQKLIIWSRTGASVSHNDPDHLYIPKRRNIMQRIGYRVRSGDSLARIANKFKVSVRQLLRWNKRLRNKKYLQPGQRVTLYVDVTRQTS</sequence>
<dbReference type="AlphaFoldDB" id="A0A3B1AXF3"/>
<dbReference type="Gene3D" id="3.10.350.10">
    <property type="entry name" value="LysM domain"/>
    <property type="match status" value="3"/>
</dbReference>
<dbReference type="EMBL" id="UOFT01000071">
    <property type="protein sequence ID" value="VAW98684.1"/>
    <property type="molecule type" value="Genomic_DNA"/>
</dbReference>
<dbReference type="Pfam" id="PF01464">
    <property type="entry name" value="SLT"/>
    <property type="match status" value="1"/>
</dbReference>
<organism evidence="2">
    <name type="scientific">hydrothermal vent metagenome</name>
    <dbReference type="NCBI Taxonomy" id="652676"/>
    <lineage>
        <taxon>unclassified sequences</taxon>
        <taxon>metagenomes</taxon>
        <taxon>ecological metagenomes</taxon>
    </lineage>
</organism>
<dbReference type="CDD" id="cd00118">
    <property type="entry name" value="LysM"/>
    <property type="match status" value="3"/>
</dbReference>
<feature type="domain" description="LysM" evidence="1">
    <location>
        <begin position="365"/>
        <end position="408"/>
    </location>
</feature>
<dbReference type="InterPro" id="IPR008258">
    <property type="entry name" value="Transglycosylase_SLT_dom_1"/>
</dbReference>